<comment type="caution">
    <text evidence="1">The sequence shown here is derived from an EMBL/GenBank/DDBJ whole genome shotgun (WGS) entry which is preliminary data.</text>
</comment>
<name>A0A9W6ZTL4_9STRA</name>
<reference evidence="2" key="1">
    <citation type="journal article" date="2023" name="Commun. Biol.">
        <title>Genome analysis of Parmales, the sister group of diatoms, reveals the evolutionary specialization of diatoms from phago-mixotrophs to photoautotrophs.</title>
        <authorList>
            <person name="Ban H."/>
            <person name="Sato S."/>
            <person name="Yoshikawa S."/>
            <person name="Yamada K."/>
            <person name="Nakamura Y."/>
            <person name="Ichinomiya M."/>
            <person name="Sato N."/>
            <person name="Blanc-Mathieu R."/>
            <person name="Endo H."/>
            <person name="Kuwata A."/>
            <person name="Ogata H."/>
        </authorList>
    </citation>
    <scope>NUCLEOTIDE SEQUENCE [LARGE SCALE GENOMIC DNA]</scope>
    <source>
        <strain evidence="2">NIES 3700</strain>
    </source>
</reference>
<sequence length="246" mass="27492">MFESFSSRTGRGESRLAAASRFCLDLASRGELDPSQIHVCADEGDEAVRKVRGRVVAFDSEYSAERNNLECAALTNSEKPHKVEGGSFFYPFKIPVMRTLLRSYLSGVEWGKQGTVYKVGFNMEHGYSKRAAQYLAERWSGRFDVTFGDSLVTLQEDNGAFDVVFIDGGHTEEIAYSDIINLRTNTLSSPGPRLVIMDDVNQDEVGEAWDRARKEGIVEEIGNSYEDAFYDNARTARSSLAYGIYL</sequence>
<keyword evidence="2" id="KW-1185">Reference proteome</keyword>
<dbReference type="OrthoDB" id="197577at2759"/>
<proteinExistence type="predicted"/>
<dbReference type="AlphaFoldDB" id="A0A9W6ZTL4"/>
<protein>
    <submittedName>
        <fullName evidence="1">Uncharacterized protein</fullName>
    </submittedName>
</protein>
<dbReference type="InterPro" id="IPR029063">
    <property type="entry name" value="SAM-dependent_MTases_sf"/>
</dbReference>
<evidence type="ECO:0000313" key="2">
    <source>
        <dbReference type="Proteomes" id="UP001165122"/>
    </source>
</evidence>
<accession>A0A9W6ZTL4</accession>
<evidence type="ECO:0000313" key="1">
    <source>
        <dbReference type="EMBL" id="GMH60237.1"/>
    </source>
</evidence>
<organism evidence="1 2">
    <name type="scientific">Triparma laevis f. longispina</name>
    <dbReference type="NCBI Taxonomy" id="1714387"/>
    <lineage>
        <taxon>Eukaryota</taxon>
        <taxon>Sar</taxon>
        <taxon>Stramenopiles</taxon>
        <taxon>Ochrophyta</taxon>
        <taxon>Bolidophyceae</taxon>
        <taxon>Parmales</taxon>
        <taxon>Triparmaceae</taxon>
        <taxon>Triparma</taxon>
    </lineage>
</organism>
<dbReference type="Pfam" id="PF13578">
    <property type="entry name" value="Methyltransf_24"/>
    <property type="match status" value="1"/>
</dbReference>
<gene>
    <name evidence="1" type="ORF">TrLO_g15903</name>
</gene>
<dbReference type="EMBL" id="BRXW01000496">
    <property type="protein sequence ID" value="GMH60237.1"/>
    <property type="molecule type" value="Genomic_DNA"/>
</dbReference>
<dbReference type="Gene3D" id="3.40.50.150">
    <property type="entry name" value="Vaccinia Virus protein VP39"/>
    <property type="match status" value="1"/>
</dbReference>
<dbReference type="Proteomes" id="UP001165122">
    <property type="component" value="Unassembled WGS sequence"/>
</dbReference>